<evidence type="ECO:0000313" key="2">
    <source>
        <dbReference type="EMBL" id="MDT0493649.1"/>
    </source>
</evidence>
<organism evidence="2 3">
    <name type="scientific">Streptomyces stephensoniae</name>
    <dbReference type="NCBI Taxonomy" id="3375367"/>
    <lineage>
        <taxon>Bacteria</taxon>
        <taxon>Bacillati</taxon>
        <taxon>Actinomycetota</taxon>
        <taxon>Actinomycetes</taxon>
        <taxon>Kitasatosporales</taxon>
        <taxon>Streptomycetaceae</taxon>
        <taxon>Streptomyces</taxon>
    </lineage>
</organism>
<gene>
    <name evidence="2" type="ORF">RM717_24420</name>
</gene>
<sequence>MRTTRMTSTTARHLRRGVLQAAVDAGAACTSLDIDAFFRRDGESDIEWAPRRTAALRICAACPVRAACEELALRDGEGDPGADEIVRGGLTGPELAAAGDVHAVRLAVANAADRDTEGSLLDVLMAQRHALATTSTERTRDGKRIPPAIVQQEQNARIRTLNVRIAQARSARRAGAGWGVAA</sequence>
<keyword evidence="3" id="KW-1185">Reference proteome</keyword>
<reference evidence="3" key="1">
    <citation type="submission" date="2023-07" db="EMBL/GenBank/DDBJ databases">
        <title>30 novel species of actinomycetes from the DSMZ collection.</title>
        <authorList>
            <person name="Nouioui I."/>
        </authorList>
    </citation>
    <scope>NUCLEOTIDE SEQUENCE [LARGE SCALE GENOMIC DNA]</scope>
    <source>
        <strain evidence="3">DSM 40932</strain>
    </source>
</reference>
<name>A0ABU2W7Q2_9ACTN</name>
<evidence type="ECO:0000313" key="3">
    <source>
        <dbReference type="Proteomes" id="UP001180556"/>
    </source>
</evidence>
<accession>A0ABU2W7Q2</accession>
<dbReference type="PROSITE" id="PS51674">
    <property type="entry name" value="4FE4S_WBL"/>
    <property type="match status" value="1"/>
</dbReference>
<dbReference type="EMBL" id="JAVRFG010000036">
    <property type="protein sequence ID" value="MDT0493649.1"/>
    <property type="molecule type" value="Genomic_DNA"/>
</dbReference>
<dbReference type="Proteomes" id="UP001180556">
    <property type="component" value="Unassembled WGS sequence"/>
</dbReference>
<evidence type="ECO:0000259" key="1">
    <source>
        <dbReference type="PROSITE" id="PS51674"/>
    </source>
</evidence>
<dbReference type="RefSeq" id="WP_311603997.1">
    <property type="nucleotide sequence ID" value="NZ_JAVRFG010000036.1"/>
</dbReference>
<comment type="caution">
    <text evidence="2">The sequence shown here is derived from an EMBL/GenBank/DDBJ whole genome shotgun (WGS) entry which is preliminary data.</text>
</comment>
<proteinExistence type="predicted"/>
<protein>
    <submittedName>
        <fullName evidence="2">WhiB family transcriptional regulator</fullName>
    </submittedName>
</protein>
<dbReference type="InterPro" id="IPR034768">
    <property type="entry name" value="4FE4S_WBL"/>
</dbReference>
<dbReference type="Pfam" id="PF02467">
    <property type="entry name" value="Whib"/>
    <property type="match status" value="1"/>
</dbReference>
<feature type="domain" description="4Fe-4S Wbl-type" evidence="1">
    <location>
        <begin position="28"/>
        <end position="97"/>
    </location>
</feature>